<proteinExistence type="predicted"/>
<dbReference type="SUPFAM" id="SSF53098">
    <property type="entry name" value="Ribonuclease H-like"/>
    <property type="match status" value="1"/>
</dbReference>
<feature type="non-terminal residue" evidence="3">
    <location>
        <position position="577"/>
    </location>
</feature>
<dbReference type="InterPro" id="IPR012337">
    <property type="entry name" value="RNaseH-like_sf"/>
</dbReference>
<gene>
    <name evidence="3" type="primary">GIP</name>
    <name evidence="3" type="ORF">SNEC2469_LOCUS10880</name>
</gene>
<dbReference type="OrthoDB" id="7691805at2759"/>
<name>A0A812QQ08_9DINO</name>
<feature type="region of interest" description="Disordered" evidence="2">
    <location>
        <begin position="255"/>
        <end position="279"/>
    </location>
</feature>
<feature type="compositionally biased region" description="Basic and acidic residues" evidence="2">
    <location>
        <begin position="264"/>
        <end position="276"/>
    </location>
</feature>
<evidence type="ECO:0000313" key="3">
    <source>
        <dbReference type="EMBL" id="CAE7398324.1"/>
    </source>
</evidence>
<organism evidence="3 4">
    <name type="scientific">Symbiodinium necroappetens</name>
    <dbReference type="NCBI Taxonomy" id="1628268"/>
    <lineage>
        <taxon>Eukaryota</taxon>
        <taxon>Sar</taxon>
        <taxon>Alveolata</taxon>
        <taxon>Dinophyceae</taxon>
        <taxon>Suessiales</taxon>
        <taxon>Symbiodiniaceae</taxon>
        <taxon>Symbiodinium</taxon>
    </lineage>
</organism>
<dbReference type="AlphaFoldDB" id="A0A812QQ08"/>
<dbReference type="Proteomes" id="UP000601435">
    <property type="component" value="Unassembled WGS sequence"/>
</dbReference>
<sequence>DTVDILRKWHRWCDRMKELGGTLPDRELEAIIHRTGSKDNDKAKEANAAAGAKVKGVEEGTPVTLEALNAQIESLRAMAQEHEDMKDLERAEVTLAGESKEVSWSKRKGLKVIHPRLGPLKAELQQLSSPVDPTESIKRFGFVKTSRVCQILTVGTLNTWELTFGIKEAWKEFQQWARVKTIDFCQGSLGHEWLRCLTNRSHTTFRLAKRGDASVLDDMPGAPDEYEPTEIGDDHEDASLDFDQYVDEVHAQHPATMITAVDGPDDKDGMSQKDDNEPSEYEWIDDKQLEQELQKTTNPVEMITLRYFVGLKSKTGPDVAAGIQQMILRITQKFPVRILHCDPGTEFTSEALMKWLPGWFKSRARTLLASSAVPPTYWPIAMRWAAEAHNRSVLGQEPIPAFGQTVLHKLKKPAGGHKELITRWVKTKYGAPHLTVTDGHVLLTDEGNLVASRGFRTGIADPEILREAQPPPLQELEAPEEEEEELIPEGDIVPALPERRLQEKTTVRFIDGGVEEDNPDNIARIGLLDGDFSDELFRRATSALQKVELPTTDRRGELKGRFVLGAYAHGGNRGVTD</sequence>
<keyword evidence="4" id="KW-1185">Reference proteome</keyword>
<accession>A0A812QQ08</accession>
<feature type="coiled-coil region" evidence="1">
    <location>
        <begin position="65"/>
        <end position="92"/>
    </location>
</feature>
<protein>
    <submittedName>
        <fullName evidence="3">GIP protein</fullName>
    </submittedName>
</protein>
<evidence type="ECO:0000256" key="2">
    <source>
        <dbReference type="SAM" id="MobiDB-lite"/>
    </source>
</evidence>
<keyword evidence="1" id="KW-0175">Coiled coil</keyword>
<evidence type="ECO:0000256" key="1">
    <source>
        <dbReference type="SAM" id="Coils"/>
    </source>
</evidence>
<evidence type="ECO:0000313" key="4">
    <source>
        <dbReference type="Proteomes" id="UP000601435"/>
    </source>
</evidence>
<dbReference type="EMBL" id="CAJNJA010017291">
    <property type="protein sequence ID" value="CAE7398324.1"/>
    <property type="molecule type" value="Genomic_DNA"/>
</dbReference>
<reference evidence="3" key="1">
    <citation type="submission" date="2021-02" db="EMBL/GenBank/DDBJ databases">
        <authorList>
            <person name="Dougan E. K."/>
            <person name="Rhodes N."/>
            <person name="Thang M."/>
            <person name="Chan C."/>
        </authorList>
    </citation>
    <scope>NUCLEOTIDE SEQUENCE</scope>
</reference>
<comment type="caution">
    <text evidence="3">The sequence shown here is derived from an EMBL/GenBank/DDBJ whole genome shotgun (WGS) entry which is preliminary data.</text>
</comment>